<organism evidence="1 2">
    <name type="scientific">Citrobacter amalonaticus Y19</name>
    <dbReference type="NCBI Taxonomy" id="1261127"/>
    <lineage>
        <taxon>Bacteria</taxon>
        <taxon>Pseudomonadati</taxon>
        <taxon>Pseudomonadota</taxon>
        <taxon>Gammaproteobacteria</taxon>
        <taxon>Enterobacterales</taxon>
        <taxon>Enterobacteriaceae</taxon>
        <taxon>Citrobacter</taxon>
    </lineage>
</organism>
<accession>A0A0F6RIY8</accession>
<reference evidence="1 2" key="1">
    <citation type="submission" date="2015-03" db="EMBL/GenBank/DDBJ databases">
        <title>Complete genome sequence of Citrobacter amalonaticus Y19.</title>
        <authorList>
            <person name="Park S."/>
        </authorList>
    </citation>
    <scope>NUCLEOTIDE SEQUENCE [LARGE SCALE GENOMIC DNA]</scope>
    <source>
        <strain evidence="1 2">Y19</strain>
        <plasmid evidence="2">Plasmid</plasmid>
    </source>
</reference>
<dbReference type="AlphaFoldDB" id="A0A0F6RIY8"/>
<protein>
    <submittedName>
        <fullName evidence="1">Uncharacterized protein</fullName>
    </submittedName>
</protein>
<keyword evidence="1" id="KW-0614">Plasmid</keyword>
<name>A0A0F6RIY8_CITAM</name>
<dbReference type="RefSeq" id="WP_046499117.1">
    <property type="nucleotide sequence ID" value="NZ_CP011133.1"/>
</dbReference>
<geneLocation type="plasmid" evidence="1">
    <name>unnamed</name>
</geneLocation>
<evidence type="ECO:0000313" key="2">
    <source>
        <dbReference type="Proteomes" id="UP000034085"/>
    </source>
</evidence>
<dbReference type="PATRIC" id="fig|1261127.3.peg.5581"/>
<dbReference type="Proteomes" id="UP000034085">
    <property type="component" value="Plasmid"/>
</dbReference>
<dbReference type="KEGG" id="cama:F384_26890"/>
<sequence length="201" mass="23753">MAKIRITHRYDINKDMFYGVETDQPYEKVVQRLAYLQLIHSTLPDFPYMANCLEQADAVELYCRIFGGVPLHTNQQYTAEIDLYTNWEIDTRKLVNDVNLQKSIAISGCAEKIFKYIIENSVQIYQLTKEAYKSGQGMTINEKEEMALLLIYMDWQLPRMDRVLMGENIQKEWDWRDFEGRLISDISYSPTEQPDLYIHKD</sequence>
<dbReference type="EMBL" id="CP011133">
    <property type="protein sequence ID" value="AKE62183.1"/>
    <property type="molecule type" value="Genomic_DNA"/>
</dbReference>
<proteinExistence type="predicted"/>
<gene>
    <name evidence="1" type="ORF">F384_26890</name>
</gene>
<dbReference type="OrthoDB" id="6624867at2"/>
<evidence type="ECO:0000313" key="1">
    <source>
        <dbReference type="EMBL" id="AKE62183.1"/>
    </source>
</evidence>
<dbReference type="HOGENOM" id="CLU_1406886_0_0_6"/>